<organism evidence="1 2">
    <name type="scientific">Metallumcola ferriviriculae</name>
    <dbReference type="NCBI Taxonomy" id="3039180"/>
    <lineage>
        <taxon>Bacteria</taxon>
        <taxon>Bacillati</taxon>
        <taxon>Bacillota</taxon>
        <taxon>Clostridia</taxon>
        <taxon>Neomoorellales</taxon>
        <taxon>Desulfitibacteraceae</taxon>
        <taxon>Metallumcola</taxon>
    </lineage>
</organism>
<dbReference type="KEGG" id="dbc:MFMK1_001734"/>
<proteinExistence type="predicted"/>
<dbReference type="AlphaFoldDB" id="A0AAU0URS0"/>
<protein>
    <recommendedName>
        <fullName evidence="3">DUF4145 domain-containing protein</fullName>
    </recommendedName>
</protein>
<gene>
    <name evidence="1" type="ORF">MFMK1_001734</name>
</gene>
<evidence type="ECO:0000313" key="2">
    <source>
        <dbReference type="Proteomes" id="UP001329915"/>
    </source>
</evidence>
<keyword evidence="2" id="KW-1185">Reference proteome</keyword>
<evidence type="ECO:0000313" key="1">
    <source>
        <dbReference type="EMBL" id="WRO21913.1"/>
    </source>
</evidence>
<dbReference type="EMBL" id="CP121694">
    <property type="protein sequence ID" value="WRO21913.1"/>
    <property type="molecule type" value="Genomic_DNA"/>
</dbReference>
<sequence length="225" mass="26280">MEYDVKFPDMANYDIKKPGEMALYHAHCDFMPFRSVIETTQVSLSAMREYYHEHTEKAREVGDYVTEEWAMTSGMLYTARAIPLSYYSLVLVMVSLLEEAFNTLCRAYCIINKYQIVQKDMAGQGLERAVNYLEKVASVRGIKSDTQWEYVKTIRDARNMVVHNGGRVTGKKDAYKKFGFYLHEEDSRLDFEHDDIVRMYEAIMEFIDRVFRMEPSNEMIGAISE</sequence>
<name>A0AAU0URS0_9FIRM</name>
<dbReference type="RefSeq" id="WP_366924739.1">
    <property type="nucleotide sequence ID" value="NZ_CP121694.1"/>
</dbReference>
<accession>A0AAU0URS0</accession>
<evidence type="ECO:0008006" key="3">
    <source>
        <dbReference type="Google" id="ProtNLM"/>
    </source>
</evidence>
<dbReference type="Proteomes" id="UP001329915">
    <property type="component" value="Chromosome"/>
</dbReference>
<reference evidence="1 2" key="1">
    <citation type="submission" date="2023-04" db="EMBL/GenBank/DDBJ databases">
        <authorList>
            <person name="Hsu D."/>
        </authorList>
    </citation>
    <scope>NUCLEOTIDE SEQUENCE [LARGE SCALE GENOMIC DNA]</scope>
    <source>
        <strain evidence="1 2">MK1</strain>
    </source>
</reference>